<gene>
    <name evidence="1" type="ORF">GCM10023095_09860</name>
</gene>
<dbReference type="Gene3D" id="3.40.190.10">
    <property type="entry name" value="Periplasmic binding protein-like II"/>
    <property type="match status" value="2"/>
</dbReference>
<proteinExistence type="predicted"/>
<protein>
    <recommendedName>
        <fullName evidence="3">Solute-binding protein family 3/N-terminal domain-containing protein</fullName>
    </recommendedName>
</protein>
<keyword evidence="2" id="KW-1185">Reference proteome</keyword>
<organism evidence="1 2">
    <name type="scientific">Pseudaeromonas paramecii</name>
    <dbReference type="NCBI Taxonomy" id="2138166"/>
    <lineage>
        <taxon>Bacteria</taxon>
        <taxon>Pseudomonadati</taxon>
        <taxon>Pseudomonadota</taxon>
        <taxon>Gammaproteobacteria</taxon>
        <taxon>Aeromonadales</taxon>
        <taxon>Aeromonadaceae</taxon>
        <taxon>Pseudaeromonas</taxon>
    </lineage>
</organism>
<comment type="caution">
    <text evidence="1">The sequence shown here is derived from an EMBL/GenBank/DDBJ whole genome shotgun (WGS) entry which is preliminary data.</text>
</comment>
<sequence>MLDEAPFYFTVNGTPEGCDPAFYQQLAGKGLYFDLRPYPINRLLARFDRGEAQMMLVPSPEGGVPQQPGYDYLGPVLTMQDYLVAAHGMQEVDLQFVTGLRVGQARSVCWKLCRQLATMSSETRSVRSIRQGLRLLESDRLDLLLAPDLIFESALRQENLPRERFVVRYRDPASIPFYLALSTALPEGVRQQIRTSLASMGPDSYRRLCLQSLGPLQAGKTAD</sequence>
<dbReference type="EMBL" id="BAABFC010000007">
    <property type="protein sequence ID" value="GAA4495871.1"/>
    <property type="molecule type" value="Genomic_DNA"/>
</dbReference>
<reference evidence="2" key="1">
    <citation type="journal article" date="2019" name="Int. J. Syst. Evol. Microbiol.">
        <title>The Global Catalogue of Microorganisms (GCM) 10K type strain sequencing project: providing services to taxonomists for standard genome sequencing and annotation.</title>
        <authorList>
            <consortium name="The Broad Institute Genomics Platform"/>
            <consortium name="The Broad Institute Genome Sequencing Center for Infectious Disease"/>
            <person name="Wu L."/>
            <person name="Ma J."/>
        </authorList>
    </citation>
    <scope>NUCLEOTIDE SEQUENCE [LARGE SCALE GENOMIC DNA]</scope>
    <source>
        <strain evidence="2">JCM 32226</strain>
    </source>
</reference>
<dbReference type="SUPFAM" id="SSF53850">
    <property type="entry name" value="Periplasmic binding protein-like II"/>
    <property type="match status" value="1"/>
</dbReference>
<dbReference type="Proteomes" id="UP001501321">
    <property type="component" value="Unassembled WGS sequence"/>
</dbReference>
<name>A0ABP8Q223_9GAMM</name>
<evidence type="ECO:0000313" key="2">
    <source>
        <dbReference type="Proteomes" id="UP001501321"/>
    </source>
</evidence>
<evidence type="ECO:0008006" key="3">
    <source>
        <dbReference type="Google" id="ProtNLM"/>
    </source>
</evidence>
<evidence type="ECO:0000313" key="1">
    <source>
        <dbReference type="EMBL" id="GAA4495871.1"/>
    </source>
</evidence>
<accession>A0ABP8Q223</accession>